<dbReference type="PROSITE" id="PS51873">
    <property type="entry name" value="TRIAD"/>
    <property type="match status" value="1"/>
</dbReference>
<dbReference type="PANTHER" id="PTHR22770">
    <property type="entry name" value="UBIQUITIN CONJUGATING ENZYME 7 INTERACTING PROTEIN-RELATED"/>
    <property type="match status" value="1"/>
</dbReference>
<dbReference type="VEuPathDB" id="FungiDB:BTJ68_14671"/>
<feature type="transmembrane region" description="Helical" evidence="9">
    <location>
        <begin position="410"/>
        <end position="435"/>
    </location>
</feature>
<evidence type="ECO:0000256" key="8">
    <source>
        <dbReference type="SAM" id="MobiDB-lite"/>
    </source>
</evidence>
<keyword evidence="4" id="KW-0677">Repeat</keyword>
<feature type="region of interest" description="Disordered" evidence="8">
    <location>
        <begin position="199"/>
        <end position="218"/>
    </location>
</feature>
<dbReference type="CDD" id="cd16630">
    <property type="entry name" value="RING-HC_RBR_RNF216"/>
    <property type="match status" value="1"/>
</dbReference>
<dbReference type="GO" id="GO:0016740">
    <property type="term" value="F:transferase activity"/>
    <property type="evidence" value="ECO:0007669"/>
    <property type="project" value="UniProtKB-KW"/>
</dbReference>
<dbReference type="OrthoDB" id="10009520at2759"/>
<evidence type="ECO:0000256" key="5">
    <source>
        <dbReference type="ARBA" id="ARBA00022771"/>
    </source>
</evidence>
<keyword evidence="9" id="KW-1133">Transmembrane helix</keyword>
<gene>
    <name evidence="11" type="ORF">D0861_06896</name>
</gene>
<keyword evidence="7" id="KW-0862">Zinc</keyword>
<evidence type="ECO:0000256" key="6">
    <source>
        <dbReference type="ARBA" id="ARBA00022786"/>
    </source>
</evidence>
<dbReference type="CDD" id="cd20353">
    <property type="entry name" value="Rcat_RBR_RNF216"/>
    <property type="match status" value="1"/>
</dbReference>
<dbReference type="SUPFAM" id="SSF57850">
    <property type="entry name" value="RING/U-box"/>
    <property type="match status" value="1"/>
</dbReference>
<evidence type="ECO:0000259" key="10">
    <source>
        <dbReference type="PROSITE" id="PS51873"/>
    </source>
</evidence>
<feature type="compositionally biased region" description="Polar residues" evidence="8">
    <location>
        <begin position="199"/>
        <end position="215"/>
    </location>
</feature>
<protein>
    <recommendedName>
        <fullName evidence="10">RING-type domain-containing protein</fullName>
    </recommendedName>
</protein>
<dbReference type="GO" id="GO:0008270">
    <property type="term" value="F:zinc ion binding"/>
    <property type="evidence" value="ECO:0007669"/>
    <property type="project" value="UniProtKB-KW"/>
</dbReference>
<keyword evidence="6" id="KW-0833">Ubl conjugation pathway</keyword>
<comment type="caution">
    <text evidence="11">The sequence shown here is derived from an EMBL/GenBank/DDBJ whole genome shotgun (WGS) entry which is preliminary data.</text>
</comment>
<dbReference type="InterPro" id="IPR051628">
    <property type="entry name" value="LUBAC_E3_Ligases"/>
</dbReference>
<dbReference type="AlphaFoldDB" id="A0A3M7F7R7"/>
<dbReference type="PANTHER" id="PTHR22770:SF42">
    <property type="entry name" value="FINGER PROTEIN (ZIN), PUTATIVE (AFU_ORTHOLOGUE AFUA_4G03910)-RELATED"/>
    <property type="match status" value="1"/>
</dbReference>
<keyword evidence="9" id="KW-0472">Membrane</keyword>
<accession>A0A3M7F7R7</accession>
<evidence type="ECO:0000256" key="1">
    <source>
        <dbReference type="ARBA" id="ARBA00004906"/>
    </source>
</evidence>
<evidence type="ECO:0000313" key="11">
    <source>
        <dbReference type="EMBL" id="RMY84561.1"/>
    </source>
</evidence>
<organism evidence="11 12">
    <name type="scientific">Hortaea werneckii</name>
    <name type="common">Black yeast</name>
    <name type="synonym">Cladosporium werneckii</name>
    <dbReference type="NCBI Taxonomy" id="91943"/>
    <lineage>
        <taxon>Eukaryota</taxon>
        <taxon>Fungi</taxon>
        <taxon>Dikarya</taxon>
        <taxon>Ascomycota</taxon>
        <taxon>Pezizomycotina</taxon>
        <taxon>Dothideomycetes</taxon>
        <taxon>Dothideomycetidae</taxon>
        <taxon>Mycosphaerellales</taxon>
        <taxon>Teratosphaeriaceae</taxon>
        <taxon>Hortaea</taxon>
    </lineage>
</organism>
<evidence type="ECO:0000256" key="3">
    <source>
        <dbReference type="ARBA" id="ARBA00022723"/>
    </source>
</evidence>
<evidence type="ECO:0000256" key="4">
    <source>
        <dbReference type="ARBA" id="ARBA00022737"/>
    </source>
</evidence>
<dbReference type="InterPro" id="IPR047544">
    <property type="entry name" value="RING-HC_RBR_RNF216"/>
</dbReference>
<dbReference type="Proteomes" id="UP000268823">
    <property type="component" value="Unassembled WGS sequence"/>
</dbReference>
<sequence>MDYVPLPKTGRLWKGKVDFLRPFKGGTAAAADSGDHVTPLYDPYLHRQQDEEPDLKNLNVALAALIDIFPDIEPEVFREMLLSVSEESRVEIVTEQLLKRDAKWIRGRYRAPDATRQDKPAVATPTTLPSLAVEEAFRSESYKRAVKQVCYQEFRSLSHSSIKAVLAEHNHSYTLSRPVLLQLTTKSWRYTLANLLTRRSTSGQQASEHPQTSAVRRTGNADLDHEIWMSLVQPESHRQQQAQLEADRSLANQLAESEAEEIGALFDCECCYSSVNFEQMAFCDVDLHQLCHDCVRRTTSEALYGQGWARAADLDKNALRCFAMEDCQGCIPRTSTHLALSRKEDGGTAWEEFQARLTNDALVKSGIRLQRCPFCTYAEADEIPTLKLRDWRDFWAQVARNSAPMVQFTFVLLLVCMTLFTVPLLVLAITTWILVHFYPPAGAILNESWTRVYKQRQGSKFKCGNPQCLRTSCVRCNALWRDPHTCFESEKTSLRTAIESSATAAVKRTCPRCMLSFVKSSGCNKLVCNCGYTMCYICRQEVTSREGYAHFCQHFRPNGGRCSECERCDLYGDEDEEAAIREAVGVAERAWRDKEHGNVDAQATELMVEALIGRSRYTKWWQQYLDGIVDALAR</sequence>
<evidence type="ECO:0000313" key="12">
    <source>
        <dbReference type="Proteomes" id="UP000268823"/>
    </source>
</evidence>
<keyword evidence="9" id="KW-0812">Transmembrane</keyword>
<reference evidence="11 12" key="1">
    <citation type="journal article" date="2018" name="BMC Genomics">
        <title>Genomic evidence for intraspecific hybridization in a clonal and extremely halotolerant yeast.</title>
        <authorList>
            <person name="Gostincar C."/>
            <person name="Stajich J.E."/>
            <person name="Zupancic J."/>
            <person name="Zalar P."/>
            <person name="Gunde-Cimerman N."/>
        </authorList>
    </citation>
    <scope>NUCLEOTIDE SEQUENCE [LARGE SCALE GENOMIC DNA]</scope>
    <source>
        <strain evidence="11 12">EXF-2788</strain>
    </source>
</reference>
<dbReference type="Pfam" id="PF26191">
    <property type="entry name" value="RING-HC_RBR_RNF216"/>
    <property type="match status" value="1"/>
</dbReference>
<proteinExistence type="predicted"/>
<feature type="domain" description="RING-type" evidence="10">
    <location>
        <begin position="264"/>
        <end position="566"/>
    </location>
</feature>
<evidence type="ECO:0000256" key="7">
    <source>
        <dbReference type="ARBA" id="ARBA00022833"/>
    </source>
</evidence>
<dbReference type="EMBL" id="QWIR01000150">
    <property type="protein sequence ID" value="RMY84561.1"/>
    <property type="molecule type" value="Genomic_DNA"/>
</dbReference>
<dbReference type="Pfam" id="PF26200">
    <property type="entry name" value="Rcat_RNF216"/>
    <property type="match status" value="1"/>
</dbReference>
<keyword evidence="2" id="KW-0808">Transferase</keyword>
<comment type="pathway">
    <text evidence="1">Protein modification; protein ubiquitination.</text>
</comment>
<dbReference type="InterPro" id="IPR058758">
    <property type="entry name" value="UBA_RNF216"/>
</dbReference>
<evidence type="ECO:0000256" key="2">
    <source>
        <dbReference type="ARBA" id="ARBA00022679"/>
    </source>
</evidence>
<dbReference type="InterPro" id="IPR047546">
    <property type="entry name" value="Rcat_RBR_RNF216"/>
</dbReference>
<dbReference type="Pfam" id="PF26112">
    <property type="entry name" value="UBA_RNF216"/>
    <property type="match status" value="1"/>
</dbReference>
<name>A0A3M7F7R7_HORWE</name>
<keyword evidence="3" id="KW-0479">Metal-binding</keyword>
<dbReference type="Gene3D" id="1.20.120.1750">
    <property type="match status" value="1"/>
</dbReference>
<evidence type="ECO:0000256" key="9">
    <source>
        <dbReference type="SAM" id="Phobius"/>
    </source>
</evidence>
<keyword evidence="5" id="KW-0863">Zinc-finger</keyword>
<dbReference type="InterPro" id="IPR044066">
    <property type="entry name" value="TRIAD_supradom"/>
</dbReference>